<evidence type="ECO:0000313" key="1">
    <source>
        <dbReference type="EMBL" id="KAK7336980.1"/>
    </source>
</evidence>
<reference evidence="1 2" key="1">
    <citation type="submission" date="2024-01" db="EMBL/GenBank/DDBJ databases">
        <title>The genomes of 5 underutilized Papilionoideae crops provide insights into root nodulation and disease resistanc.</title>
        <authorList>
            <person name="Jiang F."/>
        </authorList>
    </citation>
    <scope>NUCLEOTIDE SEQUENCE [LARGE SCALE GENOMIC DNA]</scope>
    <source>
        <strain evidence="1">LVBAO_FW01</strain>
        <tissue evidence="1">Leaves</tissue>
    </source>
</reference>
<name>A0AAN9QGQ1_CANGL</name>
<gene>
    <name evidence="1" type="ORF">VNO77_17536</name>
</gene>
<sequence length="147" mass="16919">MGGGGVITGDAKKKWQKGSTRERIIFGFLRCLGLAELRKKEWTQGLVGAVPRKSKKSKYVTVVVKVTEPQIFTVHLLCFIQRPGETLHQVNSVLYMVKTENTIFNTGYVKKRNFLVQFKRNFEAREVSKVRARYIIDLSLLDYDEFS</sequence>
<keyword evidence="2" id="KW-1185">Reference proteome</keyword>
<proteinExistence type="predicted"/>
<dbReference type="EMBL" id="JAYMYQ010000004">
    <property type="protein sequence ID" value="KAK7336980.1"/>
    <property type="molecule type" value="Genomic_DNA"/>
</dbReference>
<evidence type="ECO:0000313" key="2">
    <source>
        <dbReference type="Proteomes" id="UP001367508"/>
    </source>
</evidence>
<comment type="caution">
    <text evidence="1">The sequence shown here is derived from an EMBL/GenBank/DDBJ whole genome shotgun (WGS) entry which is preliminary data.</text>
</comment>
<accession>A0AAN9QGQ1</accession>
<dbReference type="AlphaFoldDB" id="A0AAN9QGQ1"/>
<dbReference type="Proteomes" id="UP001367508">
    <property type="component" value="Unassembled WGS sequence"/>
</dbReference>
<organism evidence="1 2">
    <name type="scientific">Canavalia gladiata</name>
    <name type="common">Sword bean</name>
    <name type="synonym">Dolichos gladiatus</name>
    <dbReference type="NCBI Taxonomy" id="3824"/>
    <lineage>
        <taxon>Eukaryota</taxon>
        <taxon>Viridiplantae</taxon>
        <taxon>Streptophyta</taxon>
        <taxon>Embryophyta</taxon>
        <taxon>Tracheophyta</taxon>
        <taxon>Spermatophyta</taxon>
        <taxon>Magnoliopsida</taxon>
        <taxon>eudicotyledons</taxon>
        <taxon>Gunneridae</taxon>
        <taxon>Pentapetalae</taxon>
        <taxon>rosids</taxon>
        <taxon>fabids</taxon>
        <taxon>Fabales</taxon>
        <taxon>Fabaceae</taxon>
        <taxon>Papilionoideae</taxon>
        <taxon>50 kb inversion clade</taxon>
        <taxon>NPAAA clade</taxon>
        <taxon>indigoferoid/millettioid clade</taxon>
        <taxon>Phaseoleae</taxon>
        <taxon>Canavalia</taxon>
    </lineage>
</organism>
<protein>
    <submittedName>
        <fullName evidence="1">Uncharacterized protein</fullName>
    </submittedName>
</protein>